<keyword evidence="2" id="KW-1133">Transmembrane helix</keyword>
<evidence type="ECO:0000256" key="1">
    <source>
        <dbReference type="SAM" id="MobiDB-lite"/>
    </source>
</evidence>
<reference evidence="3" key="1">
    <citation type="submission" date="2021-03" db="EMBL/GenBank/DDBJ databases">
        <title>Whole genome sequence of Streptomyces bomunensis MMS17-BM035.</title>
        <authorList>
            <person name="Lee J.H."/>
        </authorList>
    </citation>
    <scope>NUCLEOTIDE SEQUENCE</scope>
    <source>
        <strain evidence="3">MMS17-BM035</strain>
    </source>
</reference>
<feature type="compositionally biased region" description="Basic and acidic residues" evidence="1">
    <location>
        <begin position="43"/>
        <end position="64"/>
    </location>
</feature>
<gene>
    <name evidence="3" type="ORF">JFN87_17620</name>
</gene>
<keyword evidence="4" id="KW-1185">Reference proteome</keyword>
<feature type="transmembrane region" description="Helical" evidence="2">
    <location>
        <begin position="20"/>
        <end position="40"/>
    </location>
</feature>
<name>A0A940RWD0_9ACTN</name>
<dbReference type="Pfam" id="PF20087">
    <property type="entry name" value="DUF6479"/>
    <property type="match status" value="1"/>
</dbReference>
<keyword evidence="2" id="KW-0472">Membrane</keyword>
<comment type="caution">
    <text evidence="3">The sequence shown here is derived from an EMBL/GenBank/DDBJ whole genome shotgun (WGS) entry which is preliminary data.</text>
</comment>
<dbReference type="Proteomes" id="UP000670475">
    <property type="component" value="Unassembled WGS sequence"/>
</dbReference>
<organism evidence="3 4">
    <name type="scientific">Streptomyces montanisoli</name>
    <dbReference type="NCBI Taxonomy" id="2798581"/>
    <lineage>
        <taxon>Bacteria</taxon>
        <taxon>Bacillati</taxon>
        <taxon>Actinomycetota</taxon>
        <taxon>Actinomycetes</taxon>
        <taxon>Kitasatosporales</taxon>
        <taxon>Streptomycetaceae</taxon>
        <taxon>Streptomyces</taxon>
    </lineage>
</organism>
<dbReference type="RefSeq" id="WP_209341049.1">
    <property type="nucleotide sequence ID" value="NZ_JAGIQL010000068.1"/>
</dbReference>
<dbReference type="EMBL" id="JAGIQL010000068">
    <property type="protein sequence ID" value="MBP0459310.1"/>
    <property type="molecule type" value="Genomic_DNA"/>
</dbReference>
<protein>
    <submittedName>
        <fullName evidence="3">Uncharacterized protein</fullName>
    </submittedName>
</protein>
<keyword evidence="2" id="KW-0812">Transmembrane</keyword>
<dbReference type="AlphaFoldDB" id="A0A940RWD0"/>
<evidence type="ECO:0000313" key="4">
    <source>
        <dbReference type="Proteomes" id="UP000670475"/>
    </source>
</evidence>
<evidence type="ECO:0000256" key="2">
    <source>
        <dbReference type="SAM" id="Phobius"/>
    </source>
</evidence>
<accession>A0A940RWD0</accession>
<dbReference type="InterPro" id="IPR045513">
    <property type="entry name" value="DUF6479"/>
</dbReference>
<feature type="region of interest" description="Disordered" evidence="1">
    <location>
        <begin position="43"/>
        <end position="110"/>
    </location>
</feature>
<proteinExistence type="predicted"/>
<sequence length="110" mass="12268">MNPPNMLYAHDVVLAAGNVWMFPIGLVIVIILVGGFWLGFRRRDDVNHHPGPQEHPRRPEHQSHVEGTGDGNETFPKDGRLLPHELGGHGEEVKPRDEHEGERKGPPPLA</sequence>
<feature type="compositionally biased region" description="Basic and acidic residues" evidence="1">
    <location>
        <begin position="75"/>
        <end position="110"/>
    </location>
</feature>
<evidence type="ECO:0000313" key="3">
    <source>
        <dbReference type="EMBL" id="MBP0459310.1"/>
    </source>
</evidence>